<accession>A0ACC2VA44</accession>
<name>A0ACC2VA44_9TREE</name>
<keyword evidence="2" id="KW-1185">Reference proteome</keyword>
<comment type="caution">
    <text evidence="1">The sequence shown here is derived from an EMBL/GenBank/DDBJ whole genome shotgun (WGS) entry which is preliminary data.</text>
</comment>
<dbReference type="EMBL" id="JASBWS010000116">
    <property type="protein sequence ID" value="KAJ9096157.1"/>
    <property type="molecule type" value="Genomic_DNA"/>
</dbReference>
<protein>
    <submittedName>
        <fullName evidence="1">Uncharacterized protein</fullName>
    </submittedName>
</protein>
<evidence type="ECO:0000313" key="2">
    <source>
        <dbReference type="Proteomes" id="UP001230649"/>
    </source>
</evidence>
<evidence type="ECO:0000313" key="1">
    <source>
        <dbReference type="EMBL" id="KAJ9096157.1"/>
    </source>
</evidence>
<sequence length="476" mass="52164">MPELDLVAKLPGASCLTSLVPYKNLRSFPPGHSEPAWCVAWNPTRPLLASCSTDKTVRLYSYHFPANTSTEANDIMSRRSVKPVFRFLAEIPTAHKRTIRSIAWSPTGRTLATASFDSTVGVWEEVTDAAEGIDGAEHTDDEDGDVNMGNEGPTEWECVTTLEGHESECKSVGYSSDGALLASCSRDKSVWVWEVQPDSDFECISVMMEHTQDVKALAWHPKEEILASASYDASILLFADDPDADWGPFQKLQPSLPAQSAKVAEDLIDHPSRPVRATDVEDADRTDDTKSDNDEFVIPPLKEPETIWSLAFSPCGMFLASGGDNGGIRIWARGGHSTEARWTEVAHYQAHDPRACFSLSWTESAESEAHDLGRLASTGADGRILVWKVTKTDETILTSHLSSPVPKVEMTVLAVQVQAHSIHDINSIAWCRRLVPEDADEGSASYKRAQLAQQRTRGLLATAADDGSVKVWLSEV</sequence>
<reference evidence="1" key="1">
    <citation type="submission" date="2023-04" db="EMBL/GenBank/DDBJ databases">
        <title>Draft Genome sequencing of Naganishia species isolated from polar environments using Oxford Nanopore Technology.</title>
        <authorList>
            <person name="Leo P."/>
            <person name="Venkateswaran K."/>
        </authorList>
    </citation>
    <scope>NUCLEOTIDE SEQUENCE</scope>
    <source>
        <strain evidence="1">MNA-CCFEE 5262</strain>
    </source>
</reference>
<proteinExistence type="predicted"/>
<dbReference type="Proteomes" id="UP001230649">
    <property type="component" value="Unassembled WGS sequence"/>
</dbReference>
<gene>
    <name evidence="1" type="ORF">QFC20_006490</name>
</gene>
<organism evidence="1 2">
    <name type="scientific">Naganishia adeliensis</name>
    <dbReference type="NCBI Taxonomy" id="92952"/>
    <lineage>
        <taxon>Eukaryota</taxon>
        <taxon>Fungi</taxon>
        <taxon>Dikarya</taxon>
        <taxon>Basidiomycota</taxon>
        <taxon>Agaricomycotina</taxon>
        <taxon>Tremellomycetes</taxon>
        <taxon>Filobasidiales</taxon>
        <taxon>Filobasidiaceae</taxon>
        <taxon>Naganishia</taxon>
    </lineage>
</organism>